<feature type="non-terminal residue" evidence="3">
    <location>
        <position position="255"/>
    </location>
</feature>
<evidence type="ECO:0000313" key="3">
    <source>
        <dbReference type="EMBL" id="MDA0141759.1"/>
    </source>
</evidence>
<sequence>MFGLTAFELRYDRFGHVAVRCAGGDVMERHVEAEPAAAWMIEARCGAAAGWLLAPHAPADVAGARAWLEVEVARRTAAAWERHARALAALDADLIERLTHRLRTDVMTLGTVAEGALTGVFADESAEVAAELRRTSQEAQRRMTAAREVATVLAAGSTGAPERIDDTLRAELEGAGRDATVTVAADEAPWTRIGGAGWAAAARVLAAADRLAAFTIEPDEDGWRVTATAAGEGTAAGERGEAAAAPPGGMGGSGG</sequence>
<comment type="caution">
    <text evidence="3">The sequence shown here is derived from an EMBL/GenBank/DDBJ whole genome shotgun (WGS) entry which is preliminary data.</text>
</comment>
<dbReference type="Proteomes" id="UP001147700">
    <property type="component" value="Unassembled WGS sequence"/>
</dbReference>
<gene>
    <name evidence="3" type="ORF">OJ962_29980</name>
</gene>
<dbReference type="EMBL" id="JAPCID010000064">
    <property type="protein sequence ID" value="MDA0141759.1"/>
    <property type="molecule type" value="Genomic_DNA"/>
</dbReference>
<protein>
    <recommendedName>
        <fullName evidence="5">Signal transduction histidine kinase dimerisation/phosphoacceptor domain-containing protein</fullName>
    </recommendedName>
</protein>
<name>A0ABT4RT69_9ACTN</name>
<evidence type="ECO:0000256" key="1">
    <source>
        <dbReference type="SAM" id="Coils"/>
    </source>
</evidence>
<feature type="compositionally biased region" description="Low complexity" evidence="2">
    <location>
        <begin position="231"/>
        <end position="247"/>
    </location>
</feature>
<evidence type="ECO:0000256" key="2">
    <source>
        <dbReference type="SAM" id="MobiDB-lite"/>
    </source>
</evidence>
<proteinExistence type="predicted"/>
<feature type="region of interest" description="Disordered" evidence="2">
    <location>
        <begin position="231"/>
        <end position="255"/>
    </location>
</feature>
<keyword evidence="4" id="KW-1185">Reference proteome</keyword>
<evidence type="ECO:0008006" key="5">
    <source>
        <dbReference type="Google" id="ProtNLM"/>
    </source>
</evidence>
<accession>A0ABT4RT69</accession>
<reference evidence="3" key="1">
    <citation type="submission" date="2022-10" db="EMBL/GenBank/DDBJ databases">
        <title>The WGS of Solirubrobacter sp. CPCC 204708.</title>
        <authorList>
            <person name="Jiang Z."/>
        </authorList>
    </citation>
    <scope>NUCLEOTIDE SEQUENCE</scope>
    <source>
        <strain evidence="3">CPCC 204708</strain>
    </source>
</reference>
<keyword evidence="1" id="KW-0175">Coiled coil</keyword>
<feature type="coiled-coil region" evidence="1">
    <location>
        <begin position="122"/>
        <end position="149"/>
    </location>
</feature>
<organism evidence="3 4">
    <name type="scientific">Solirubrobacter deserti</name>
    <dbReference type="NCBI Taxonomy" id="2282478"/>
    <lineage>
        <taxon>Bacteria</taxon>
        <taxon>Bacillati</taxon>
        <taxon>Actinomycetota</taxon>
        <taxon>Thermoleophilia</taxon>
        <taxon>Solirubrobacterales</taxon>
        <taxon>Solirubrobacteraceae</taxon>
        <taxon>Solirubrobacter</taxon>
    </lineage>
</organism>
<evidence type="ECO:0000313" key="4">
    <source>
        <dbReference type="Proteomes" id="UP001147700"/>
    </source>
</evidence>